<name>A0A9P5YII5_9AGAR</name>
<evidence type="ECO:0000256" key="2">
    <source>
        <dbReference type="SAM" id="Phobius"/>
    </source>
</evidence>
<dbReference type="EMBL" id="MU150229">
    <property type="protein sequence ID" value="KAF9469939.1"/>
    <property type="molecule type" value="Genomic_DNA"/>
</dbReference>
<keyword evidence="2" id="KW-0472">Membrane</keyword>
<keyword evidence="2" id="KW-1133">Transmembrane helix</keyword>
<protein>
    <submittedName>
        <fullName evidence="3">Uncharacterized protein</fullName>
    </submittedName>
</protein>
<evidence type="ECO:0000313" key="4">
    <source>
        <dbReference type="Proteomes" id="UP000807353"/>
    </source>
</evidence>
<feature type="transmembrane region" description="Helical" evidence="2">
    <location>
        <begin position="39"/>
        <end position="64"/>
    </location>
</feature>
<comment type="caution">
    <text evidence="3">The sequence shown here is derived from an EMBL/GenBank/DDBJ whole genome shotgun (WGS) entry which is preliminary data.</text>
</comment>
<feature type="compositionally biased region" description="Polar residues" evidence="1">
    <location>
        <begin position="95"/>
        <end position="118"/>
    </location>
</feature>
<keyword evidence="2" id="KW-0812">Transmembrane</keyword>
<evidence type="ECO:0000313" key="3">
    <source>
        <dbReference type="EMBL" id="KAF9469939.1"/>
    </source>
</evidence>
<dbReference type="Proteomes" id="UP000807353">
    <property type="component" value="Unassembled WGS sequence"/>
</dbReference>
<organism evidence="3 4">
    <name type="scientific">Collybia nuda</name>
    <dbReference type="NCBI Taxonomy" id="64659"/>
    <lineage>
        <taxon>Eukaryota</taxon>
        <taxon>Fungi</taxon>
        <taxon>Dikarya</taxon>
        <taxon>Basidiomycota</taxon>
        <taxon>Agaricomycotina</taxon>
        <taxon>Agaricomycetes</taxon>
        <taxon>Agaricomycetidae</taxon>
        <taxon>Agaricales</taxon>
        <taxon>Tricholomatineae</taxon>
        <taxon>Clitocybaceae</taxon>
        <taxon>Collybia</taxon>
    </lineage>
</organism>
<proteinExistence type="predicted"/>
<keyword evidence="4" id="KW-1185">Reference proteome</keyword>
<sequence length="204" mass="22692">MNVTSYIPEISSQFSPSTVPSVLWRYYILYLWDYQPNSWVARTAYTCRFLAIIVSLPIIVLALLDISSYGIARTLGVIDDVKASTSDIPVIQIDKSSTSQSESPCNHSRLESTTSTDDNIIPLDRYSQSQTLHLGISQPQTFYASEDNNLRLSGVGVFSPAASRPASPTISRRNLQLEGKGISQETDEGLQIRQRVKQMVSLQE</sequence>
<dbReference type="OrthoDB" id="3363417at2759"/>
<evidence type="ECO:0000256" key="1">
    <source>
        <dbReference type="SAM" id="MobiDB-lite"/>
    </source>
</evidence>
<accession>A0A9P5YII5</accession>
<gene>
    <name evidence="3" type="ORF">BDZ94DRAFT_1279049</name>
</gene>
<feature type="region of interest" description="Disordered" evidence="1">
    <location>
        <begin position="95"/>
        <end position="119"/>
    </location>
</feature>
<reference evidence="3" key="1">
    <citation type="submission" date="2020-11" db="EMBL/GenBank/DDBJ databases">
        <authorList>
            <consortium name="DOE Joint Genome Institute"/>
            <person name="Ahrendt S."/>
            <person name="Riley R."/>
            <person name="Andreopoulos W."/>
            <person name="Labutti K."/>
            <person name="Pangilinan J."/>
            <person name="Ruiz-Duenas F.J."/>
            <person name="Barrasa J.M."/>
            <person name="Sanchez-Garcia M."/>
            <person name="Camarero S."/>
            <person name="Miyauchi S."/>
            <person name="Serrano A."/>
            <person name="Linde D."/>
            <person name="Babiker R."/>
            <person name="Drula E."/>
            <person name="Ayuso-Fernandez I."/>
            <person name="Pacheco R."/>
            <person name="Padilla G."/>
            <person name="Ferreira P."/>
            <person name="Barriuso J."/>
            <person name="Kellner H."/>
            <person name="Castanera R."/>
            <person name="Alfaro M."/>
            <person name="Ramirez L."/>
            <person name="Pisabarro A.G."/>
            <person name="Kuo A."/>
            <person name="Tritt A."/>
            <person name="Lipzen A."/>
            <person name="He G."/>
            <person name="Yan M."/>
            <person name="Ng V."/>
            <person name="Cullen D."/>
            <person name="Martin F."/>
            <person name="Rosso M.-N."/>
            <person name="Henrissat B."/>
            <person name="Hibbett D."/>
            <person name="Martinez A.T."/>
            <person name="Grigoriev I.V."/>
        </authorList>
    </citation>
    <scope>NUCLEOTIDE SEQUENCE</scope>
    <source>
        <strain evidence="3">CBS 247.69</strain>
    </source>
</reference>
<dbReference type="AlphaFoldDB" id="A0A9P5YII5"/>